<sequence>LKKELAGLQKKNAQLVEEVAKLTATNDDLRSELTATQQKWSKDKDNLLHKARQEEKIRNVELDALQQKFASRMRIMEDTNKSLHSQLVQARRERDYHREALYTFERKMSEEQQNDENDVKRQKELKQKCADMVFVFNKDTKQIQNLTEEVAKLNTDLKLSKEAHEADRALWAVEKSHIKPNKSATLGNSTVANAQNIKAKNQAKRLKNVKIQNTIALNEPLY</sequence>
<reference evidence="2" key="1">
    <citation type="submission" date="2016-06" db="UniProtKB">
        <authorList>
            <consortium name="WormBaseParasite"/>
        </authorList>
    </citation>
    <scope>IDENTIFICATION</scope>
</reference>
<name>A0A183D7Y1_9BILA</name>
<evidence type="ECO:0000256" key="1">
    <source>
        <dbReference type="SAM" id="Coils"/>
    </source>
</evidence>
<accession>A0A183D7Y1</accession>
<proteinExistence type="predicted"/>
<feature type="coiled-coil region" evidence="1">
    <location>
        <begin position="5"/>
        <end position="39"/>
    </location>
</feature>
<feature type="coiled-coil region" evidence="1">
    <location>
        <begin position="136"/>
        <end position="163"/>
    </location>
</feature>
<evidence type="ECO:0000313" key="2">
    <source>
        <dbReference type="WBParaSite" id="GPUH_0000482901-mRNA-1"/>
    </source>
</evidence>
<dbReference type="WBParaSite" id="GPUH_0000482901-mRNA-1">
    <property type="protein sequence ID" value="GPUH_0000482901-mRNA-1"/>
    <property type="gene ID" value="GPUH_0000482901"/>
</dbReference>
<organism evidence="2">
    <name type="scientific">Gongylonema pulchrum</name>
    <dbReference type="NCBI Taxonomy" id="637853"/>
    <lineage>
        <taxon>Eukaryota</taxon>
        <taxon>Metazoa</taxon>
        <taxon>Ecdysozoa</taxon>
        <taxon>Nematoda</taxon>
        <taxon>Chromadorea</taxon>
        <taxon>Rhabditida</taxon>
        <taxon>Spirurina</taxon>
        <taxon>Spiruromorpha</taxon>
        <taxon>Spiruroidea</taxon>
        <taxon>Gongylonematidae</taxon>
        <taxon>Gongylonema</taxon>
    </lineage>
</organism>
<keyword evidence="1" id="KW-0175">Coiled coil</keyword>
<dbReference type="AlphaFoldDB" id="A0A183D7Y1"/>
<protein>
    <submittedName>
        <fullName evidence="2">Growth arrest-specific protein 8</fullName>
    </submittedName>
</protein>